<accession>A0A1E8CFQ6</accession>
<protein>
    <submittedName>
        <fullName evidence="1">Uncharacterized protein</fullName>
    </submittedName>
</protein>
<dbReference type="EMBL" id="MASR01000003">
    <property type="protein sequence ID" value="OFE11185.1"/>
    <property type="molecule type" value="Genomic_DNA"/>
</dbReference>
<keyword evidence="2" id="KW-1185">Reference proteome</keyword>
<gene>
    <name evidence="1" type="ORF">PHACT_15195</name>
</gene>
<name>A0A1E8CFQ6_9GAMM</name>
<proteinExistence type="predicted"/>
<evidence type="ECO:0000313" key="1">
    <source>
        <dbReference type="EMBL" id="OFE11185.1"/>
    </source>
</evidence>
<reference evidence="2" key="1">
    <citation type="submission" date="2016-07" db="EMBL/GenBank/DDBJ databases">
        <authorList>
            <person name="Florea S."/>
            <person name="Webb J.S."/>
            <person name="Jaromczyk J."/>
            <person name="Schardl C.L."/>
        </authorList>
    </citation>
    <scope>NUCLEOTIDE SEQUENCE [LARGE SCALE GENOMIC DNA]</scope>
    <source>
        <strain evidence="2">KCTC 42131</strain>
    </source>
</reference>
<organism evidence="1 2">
    <name type="scientific">Pseudohongiella acticola</name>
    <dbReference type="NCBI Taxonomy" id="1524254"/>
    <lineage>
        <taxon>Bacteria</taxon>
        <taxon>Pseudomonadati</taxon>
        <taxon>Pseudomonadota</taxon>
        <taxon>Gammaproteobacteria</taxon>
        <taxon>Pseudomonadales</taxon>
        <taxon>Pseudohongiellaceae</taxon>
        <taxon>Pseudohongiella</taxon>
    </lineage>
</organism>
<sequence length="210" mass="23703">MDPHIMSEYRFPNLLRGLAAIAATKTCRWAGLGLLGSLITSLGVQAQSIDPLAAAQESFENPVKYAIYSAAWHLNSNAGLRVVAQNQSESAIRLESILFRDETGEQTDAKLQLDMVVPAQAWAEVELPYQDLLSGNDCVDRTMEDDWKLVEISNYTLNPSVRGLIIENTRSFRIYQCVRNVHTVWTSPEDGTEQSQNQWLMYHFERLPLD</sequence>
<dbReference type="AlphaFoldDB" id="A0A1E8CFQ6"/>
<comment type="caution">
    <text evidence="1">The sequence shown here is derived from an EMBL/GenBank/DDBJ whole genome shotgun (WGS) entry which is preliminary data.</text>
</comment>
<evidence type="ECO:0000313" key="2">
    <source>
        <dbReference type="Proteomes" id="UP000175669"/>
    </source>
</evidence>
<dbReference type="Proteomes" id="UP000175669">
    <property type="component" value="Unassembled WGS sequence"/>
</dbReference>